<dbReference type="InterPro" id="IPR006204">
    <property type="entry name" value="GHMP_kinase_N_dom"/>
</dbReference>
<dbReference type="UniPathway" id="UPA00056">
    <property type="reaction ID" value="UER00094"/>
</dbReference>
<dbReference type="STRING" id="214095.RU97_GL002148"/>
<keyword evidence="13" id="KW-1185">Reference proteome</keyword>
<dbReference type="GO" id="GO:0050515">
    <property type="term" value="F:4-(cytidine 5'-diphospho)-2-C-methyl-D-erythritol kinase activity"/>
    <property type="evidence" value="ECO:0007669"/>
    <property type="project" value="UniProtKB-UniRule"/>
</dbReference>
<feature type="active site" evidence="9">
    <location>
        <position position="25"/>
    </location>
</feature>
<dbReference type="FunFam" id="3.30.70.890:FF:000006">
    <property type="entry name" value="4-diphosphocytidyl-2-C-methyl-D-erythritol kinase"/>
    <property type="match status" value="1"/>
</dbReference>
<feature type="active site" evidence="9">
    <location>
        <position position="151"/>
    </location>
</feature>
<evidence type="ECO:0000259" key="10">
    <source>
        <dbReference type="Pfam" id="PF00288"/>
    </source>
</evidence>
<feature type="domain" description="GHMP kinase N-terminal" evidence="10">
    <location>
        <begin position="81"/>
        <end position="158"/>
    </location>
</feature>
<keyword evidence="4 9" id="KW-0808">Transferase</keyword>
<reference evidence="12 13" key="1">
    <citation type="submission" date="2014-12" db="EMBL/GenBank/DDBJ databases">
        <title>Draft genome sequences of 29 type strains of Enterococci.</title>
        <authorList>
            <person name="Zhong Z."/>
            <person name="Sun Z."/>
            <person name="Liu W."/>
            <person name="Zhang W."/>
            <person name="Zhang H."/>
        </authorList>
    </citation>
    <scope>NUCLEOTIDE SEQUENCE [LARGE SCALE GENOMIC DNA]</scope>
    <source>
        <strain evidence="12 13">DSM 17029</strain>
    </source>
</reference>
<dbReference type="Gene3D" id="3.30.70.890">
    <property type="entry name" value="GHMP kinase, C-terminal domain"/>
    <property type="match status" value="1"/>
</dbReference>
<evidence type="ECO:0000256" key="3">
    <source>
        <dbReference type="ARBA" id="ARBA00017473"/>
    </source>
</evidence>
<name>A0A1L8REG0_9ENTE</name>
<keyword evidence="9" id="KW-0414">Isoprene biosynthesis</keyword>
<dbReference type="SUPFAM" id="SSF55060">
    <property type="entry name" value="GHMP Kinase, C-terminal domain"/>
    <property type="match status" value="1"/>
</dbReference>
<dbReference type="Pfam" id="PF00288">
    <property type="entry name" value="GHMP_kinases_N"/>
    <property type="match status" value="1"/>
</dbReference>
<keyword evidence="7 9" id="KW-0067">ATP-binding</keyword>
<comment type="pathway">
    <text evidence="9">Isoprenoid biosynthesis; isopentenyl diphosphate biosynthesis via DXP pathway; isopentenyl diphosphate from 1-deoxy-D-xylulose 5-phosphate: step 3/6.</text>
</comment>
<dbReference type="GO" id="GO:0005524">
    <property type="term" value="F:ATP binding"/>
    <property type="evidence" value="ECO:0007669"/>
    <property type="project" value="UniProtKB-UniRule"/>
</dbReference>
<gene>
    <name evidence="9" type="primary">ispE</name>
    <name evidence="12" type="ORF">RU97_GL002148</name>
</gene>
<dbReference type="NCBIfam" id="TIGR00154">
    <property type="entry name" value="ispE"/>
    <property type="match status" value="1"/>
</dbReference>
<comment type="caution">
    <text evidence="12">The sequence shown here is derived from an EMBL/GenBank/DDBJ whole genome shotgun (WGS) entry which is preliminary data.</text>
</comment>
<dbReference type="FunFam" id="3.30.230.10:FF:000029">
    <property type="entry name" value="4-diphosphocytidyl-2-C-methyl-D-erythritol kinase"/>
    <property type="match status" value="1"/>
</dbReference>
<dbReference type="HAMAP" id="MF_00061">
    <property type="entry name" value="IspE"/>
    <property type="match status" value="1"/>
</dbReference>
<comment type="similarity">
    <text evidence="1 9">Belongs to the GHMP kinase family. IspE subfamily.</text>
</comment>
<accession>A0A1L8REG0</accession>
<dbReference type="PIRSF" id="PIRSF010376">
    <property type="entry name" value="IspE"/>
    <property type="match status" value="1"/>
</dbReference>
<dbReference type="InterPro" id="IPR020568">
    <property type="entry name" value="Ribosomal_Su5_D2-typ_SF"/>
</dbReference>
<proteinExistence type="inferred from homology"/>
<dbReference type="GO" id="GO:0019288">
    <property type="term" value="P:isopentenyl diphosphate biosynthetic process, methylerythritol 4-phosphate pathway"/>
    <property type="evidence" value="ECO:0007669"/>
    <property type="project" value="UniProtKB-UniRule"/>
</dbReference>
<dbReference type="EC" id="2.7.1.148" evidence="2 9"/>
<evidence type="ECO:0000256" key="5">
    <source>
        <dbReference type="ARBA" id="ARBA00022741"/>
    </source>
</evidence>
<dbReference type="AlphaFoldDB" id="A0A1L8REG0"/>
<dbReference type="Proteomes" id="UP000181884">
    <property type="component" value="Unassembled WGS sequence"/>
</dbReference>
<dbReference type="PANTHER" id="PTHR43527:SF2">
    <property type="entry name" value="4-DIPHOSPHOCYTIDYL-2-C-METHYL-D-ERYTHRITOL KINASE, CHLOROPLASTIC"/>
    <property type="match status" value="1"/>
</dbReference>
<evidence type="ECO:0000256" key="6">
    <source>
        <dbReference type="ARBA" id="ARBA00022777"/>
    </source>
</evidence>
<feature type="domain" description="GHMP kinase C-terminal" evidence="11">
    <location>
        <begin position="214"/>
        <end position="287"/>
    </location>
</feature>
<dbReference type="Gene3D" id="3.30.230.10">
    <property type="match status" value="1"/>
</dbReference>
<dbReference type="InterPro" id="IPR013750">
    <property type="entry name" value="GHMP_kinase_C_dom"/>
</dbReference>
<dbReference type="InterPro" id="IPR004424">
    <property type="entry name" value="IspE"/>
</dbReference>
<comment type="catalytic activity">
    <reaction evidence="9">
        <text>4-CDP-2-C-methyl-D-erythritol + ATP = 4-CDP-2-C-methyl-D-erythritol 2-phosphate + ADP + H(+)</text>
        <dbReference type="Rhea" id="RHEA:18437"/>
        <dbReference type="ChEBI" id="CHEBI:15378"/>
        <dbReference type="ChEBI" id="CHEBI:30616"/>
        <dbReference type="ChEBI" id="CHEBI:57823"/>
        <dbReference type="ChEBI" id="CHEBI:57919"/>
        <dbReference type="ChEBI" id="CHEBI:456216"/>
        <dbReference type="EC" id="2.7.1.148"/>
    </reaction>
</comment>
<evidence type="ECO:0000256" key="2">
    <source>
        <dbReference type="ARBA" id="ARBA00012052"/>
    </source>
</evidence>
<dbReference type="Pfam" id="PF08544">
    <property type="entry name" value="GHMP_kinases_C"/>
    <property type="match status" value="1"/>
</dbReference>
<evidence type="ECO:0000313" key="13">
    <source>
        <dbReference type="Proteomes" id="UP000181884"/>
    </source>
</evidence>
<keyword evidence="5 9" id="KW-0547">Nucleotide-binding</keyword>
<dbReference type="InterPro" id="IPR036554">
    <property type="entry name" value="GHMP_kinase_C_sf"/>
</dbReference>
<evidence type="ECO:0000256" key="9">
    <source>
        <dbReference type="HAMAP-Rule" id="MF_00061"/>
    </source>
</evidence>
<dbReference type="NCBIfam" id="NF011202">
    <property type="entry name" value="PRK14608.1"/>
    <property type="match status" value="1"/>
</dbReference>
<dbReference type="SUPFAM" id="SSF54211">
    <property type="entry name" value="Ribosomal protein S5 domain 2-like"/>
    <property type="match status" value="1"/>
</dbReference>
<dbReference type="GO" id="GO:0016114">
    <property type="term" value="P:terpenoid biosynthetic process"/>
    <property type="evidence" value="ECO:0007669"/>
    <property type="project" value="UniProtKB-UniRule"/>
</dbReference>
<evidence type="ECO:0000313" key="12">
    <source>
        <dbReference type="EMBL" id="OJG18075.1"/>
    </source>
</evidence>
<evidence type="ECO:0000259" key="11">
    <source>
        <dbReference type="Pfam" id="PF08544"/>
    </source>
</evidence>
<evidence type="ECO:0000256" key="8">
    <source>
        <dbReference type="ARBA" id="ARBA00032554"/>
    </source>
</evidence>
<evidence type="ECO:0000256" key="7">
    <source>
        <dbReference type="ARBA" id="ARBA00022840"/>
    </source>
</evidence>
<evidence type="ECO:0000256" key="1">
    <source>
        <dbReference type="ARBA" id="ARBA00009684"/>
    </source>
</evidence>
<organism evidence="12 13">
    <name type="scientific">Enterococcus canis</name>
    <dbReference type="NCBI Taxonomy" id="214095"/>
    <lineage>
        <taxon>Bacteria</taxon>
        <taxon>Bacillati</taxon>
        <taxon>Bacillota</taxon>
        <taxon>Bacilli</taxon>
        <taxon>Lactobacillales</taxon>
        <taxon>Enterococcaceae</taxon>
        <taxon>Enterococcus</taxon>
    </lineage>
</organism>
<feature type="binding site" evidence="9">
    <location>
        <begin position="109"/>
        <end position="119"/>
    </location>
    <ligand>
        <name>ATP</name>
        <dbReference type="ChEBI" id="CHEBI:30616"/>
    </ligand>
</feature>
<sequence length="301" mass="32526">MGYNQAVSLKIGVQIVEIIEKAPAKINLGLDVVGKRADGYHELEMVMTSVDLADHLTFTPLPQPQIQLESNLAFLPTDRKNHVYQAAELLMKKAGITTGVHIYIDKHIPVAAGLAGGSSDCAAALRGLNRLWQLGYSNEELAALGAEIGSDVPYCLYGNTAFVTGRGETVTPLPAFGPCWIILVKPRMGVSTGSVFKELNLATIPHPPVRDLERAVIAQDYAAILAAMGNSLEAVTIPRHPIIQKIKDRMMRYGADAALMSGSGPTVFALCKQHSRAQRVYNGLKGFCDEVHLVPALMTRD</sequence>
<dbReference type="PANTHER" id="PTHR43527">
    <property type="entry name" value="4-DIPHOSPHOCYTIDYL-2-C-METHYL-D-ERYTHRITOL KINASE, CHLOROPLASTIC"/>
    <property type="match status" value="1"/>
</dbReference>
<comment type="function">
    <text evidence="9">Catalyzes the phosphorylation of the position 2 hydroxy group of 4-diphosphocytidyl-2C-methyl-D-erythritol.</text>
</comment>
<dbReference type="InterPro" id="IPR014721">
    <property type="entry name" value="Ribsml_uS5_D2-typ_fold_subgr"/>
</dbReference>
<dbReference type="EMBL" id="JXKH01000005">
    <property type="protein sequence ID" value="OJG18075.1"/>
    <property type="molecule type" value="Genomic_DNA"/>
</dbReference>
<keyword evidence="6 9" id="KW-0418">Kinase</keyword>
<protein>
    <recommendedName>
        <fullName evidence="3 9">4-diphosphocytidyl-2-C-methyl-D-erythritol kinase</fullName>
        <shortName evidence="9">CMK</shortName>
        <ecNumber evidence="2 9">2.7.1.148</ecNumber>
    </recommendedName>
    <alternativeName>
        <fullName evidence="8 9">4-(cytidine-5'-diphospho)-2-C-methyl-D-erythritol kinase</fullName>
    </alternativeName>
</protein>
<evidence type="ECO:0000256" key="4">
    <source>
        <dbReference type="ARBA" id="ARBA00022679"/>
    </source>
</evidence>